<dbReference type="PANTHER" id="PTHR43265:SF1">
    <property type="entry name" value="ESTERASE ESTD"/>
    <property type="match status" value="1"/>
</dbReference>
<comment type="caution">
    <text evidence="3">The sequence shown here is derived from an EMBL/GenBank/DDBJ whole genome shotgun (WGS) entry which is preliminary data.</text>
</comment>
<accession>A0A917J748</accession>
<reference evidence="3" key="2">
    <citation type="submission" date="2020-09" db="EMBL/GenBank/DDBJ databases">
        <authorList>
            <person name="Sun Q."/>
            <person name="Sedlacek I."/>
        </authorList>
    </citation>
    <scope>NUCLEOTIDE SEQUENCE</scope>
    <source>
        <strain evidence="3">CCM 8711</strain>
    </source>
</reference>
<evidence type="ECO:0000313" key="3">
    <source>
        <dbReference type="EMBL" id="GGI50380.1"/>
    </source>
</evidence>
<reference evidence="3" key="1">
    <citation type="journal article" date="2014" name="Int. J. Syst. Evol. Microbiol.">
        <title>Complete genome sequence of Corynebacterium casei LMG S-19264T (=DSM 44701T), isolated from a smear-ripened cheese.</title>
        <authorList>
            <consortium name="US DOE Joint Genome Institute (JGI-PGF)"/>
            <person name="Walter F."/>
            <person name="Albersmeier A."/>
            <person name="Kalinowski J."/>
            <person name="Ruckert C."/>
        </authorList>
    </citation>
    <scope>NUCLEOTIDE SEQUENCE</scope>
    <source>
        <strain evidence="3">CCM 8711</strain>
    </source>
</reference>
<dbReference type="RefSeq" id="WP_188415499.1">
    <property type="nucleotide sequence ID" value="NZ_BMDO01000003.1"/>
</dbReference>
<organism evidence="3 4">
    <name type="scientific">Mucilaginibacter galii</name>
    <dbReference type="NCBI Taxonomy" id="2005073"/>
    <lineage>
        <taxon>Bacteria</taxon>
        <taxon>Pseudomonadati</taxon>
        <taxon>Bacteroidota</taxon>
        <taxon>Sphingobacteriia</taxon>
        <taxon>Sphingobacteriales</taxon>
        <taxon>Sphingobacteriaceae</taxon>
        <taxon>Mucilaginibacter</taxon>
    </lineage>
</organism>
<keyword evidence="4" id="KW-1185">Reference proteome</keyword>
<name>A0A917J748_9SPHI</name>
<keyword evidence="3" id="KW-0378">Hydrolase</keyword>
<dbReference type="InterPro" id="IPR029058">
    <property type="entry name" value="AB_hydrolase_fold"/>
</dbReference>
<dbReference type="Proteomes" id="UP000662074">
    <property type="component" value="Unassembled WGS sequence"/>
</dbReference>
<evidence type="ECO:0000313" key="4">
    <source>
        <dbReference type="Proteomes" id="UP000662074"/>
    </source>
</evidence>
<evidence type="ECO:0000256" key="1">
    <source>
        <dbReference type="SAM" id="SignalP"/>
    </source>
</evidence>
<evidence type="ECO:0000259" key="2">
    <source>
        <dbReference type="Pfam" id="PF12146"/>
    </source>
</evidence>
<sequence>MKSLFVLFAVFSSAAVYAQNISGSWNGNLPNGNARLAIMFNIKQSGNTYTATFDVPDQKAFGIPCSAVLSNDSITLSVTAIGASFKGKLNGNVISGFYTQNNARYPLTLTRQLRPQTPVPPYAYNSEDVEYDSADKNIHFGATLTRPKVNGKYPAVIIISGSGAQDRDGTLFGHKLYAVLADYLTKNGIAVLRIDDRGTGKTTLGKEGVNATSLSFANDVEAGLDYLKTRVDIDTQHLGLIGHSEGGIIAPMVAARRKDVSFIILWGAPVVGGAVISTQQNADQLRQALHLDTDPKGKETVVAFVNLHTQELALFNTVNSEAELNTKAMQIFNTWKAAQMPDVLKRLMVTDNSMVGQTVTGMYGGLYKQPWFRNFITYNPVTDLSKVTCPVLAIGGAKDTQVNTKENLQLVNEVLTKNHNKSFKTVELPSLNHLLQTAQTGNLAEYGQIEETLSPVALNLIGSWIILQVK</sequence>
<dbReference type="SUPFAM" id="SSF53474">
    <property type="entry name" value="alpha/beta-Hydrolases"/>
    <property type="match status" value="1"/>
</dbReference>
<dbReference type="Pfam" id="PF12146">
    <property type="entry name" value="Hydrolase_4"/>
    <property type="match status" value="1"/>
</dbReference>
<feature type="chain" id="PRO_5037759482" evidence="1">
    <location>
        <begin position="19"/>
        <end position="470"/>
    </location>
</feature>
<gene>
    <name evidence="3" type="ORF">GCM10011425_15920</name>
</gene>
<dbReference type="GO" id="GO:0052689">
    <property type="term" value="F:carboxylic ester hydrolase activity"/>
    <property type="evidence" value="ECO:0007669"/>
    <property type="project" value="TreeGrafter"/>
</dbReference>
<proteinExistence type="predicted"/>
<dbReference type="PANTHER" id="PTHR43265">
    <property type="entry name" value="ESTERASE ESTD"/>
    <property type="match status" value="1"/>
</dbReference>
<dbReference type="AlphaFoldDB" id="A0A917J748"/>
<protein>
    <submittedName>
        <fullName evidence="3">Alpha/beta hydrolase</fullName>
    </submittedName>
</protein>
<feature type="signal peptide" evidence="1">
    <location>
        <begin position="1"/>
        <end position="18"/>
    </location>
</feature>
<keyword evidence="1" id="KW-0732">Signal</keyword>
<feature type="domain" description="Serine aminopeptidase S33" evidence="2">
    <location>
        <begin position="176"/>
        <end position="270"/>
    </location>
</feature>
<dbReference type="InterPro" id="IPR053145">
    <property type="entry name" value="AB_hydrolase_Est10"/>
</dbReference>
<dbReference type="EMBL" id="BMDO01000003">
    <property type="protein sequence ID" value="GGI50380.1"/>
    <property type="molecule type" value="Genomic_DNA"/>
</dbReference>
<dbReference type="Gene3D" id="3.40.50.1820">
    <property type="entry name" value="alpha/beta hydrolase"/>
    <property type="match status" value="1"/>
</dbReference>
<dbReference type="InterPro" id="IPR022742">
    <property type="entry name" value="Hydrolase_4"/>
</dbReference>